<feature type="transmembrane region" description="Helical" evidence="6">
    <location>
        <begin position="12"/>
        <end position="31"/>
    </location>
</feature>
<dbReference type="InterPro" id="IPR010540">
    <property type="entry name" value="CmpB_TMEM229"/>
</dbReference>
<dbReference type="Proteomes" id="UP000812440">
    <property type="component" value="Chromosome 5"/>
</dbReference>
<evidence type="ECO:0000256" key="3">
    <source>
        <dbReference type="ARBA" id="ARBA00022692"/>
    </source>
</evidence>
<protein>
    <recommendedName>
        <fullName evidence="9">Transmembrane protein 229b</fullName>
    </recommendedName>
</protein>
<dbReference type="OrthoDB" id="5946847at2759"/>
<dbReference type="EMBL" id="JAACNH010000004">
    <property type="protein sequence ID" value="KAG8443607.1"/>
    <property type="molecule type" value="Genomic_DNA"/>
</dbReference>
<comment type="subcellular location">
    <subcellularLocation>
        <location evidence="1">Membrane</location>
        <topology evidence="1">Multi-pass membrane protein</topology>
    </subcellularLocation>
</comment>
<dbReference type="PANTHER" id="PTHR31746:SF3">
    <property type="entry name" value="TRANSMEMBRANE PROTEIN 229B"/>
    <property type="match status" value="1"/>
</dbReference>
<keyword evidence="5 6" id="KW-0472">Membrane</keyword>
<sequence length="156" mass="18499">MERTGSLNVFCRLYIYSIHGFVCEILFTAAWDYYYTLSWKLKGVSSIWSFFIYGTSMLIMERMYVFLQPRCNVFFRCLIYTLWTFTWEFSTGFLLKSFNACPWDYSNFPLNFLGLITLEYAVPWFVACMIAEQIVIANVLRLRIYKQGNQTKSKGV</sequence>
<dbReference type="GO" id="GO:0016020">
    <property type="term" value="C:membrane"/>
    <property type="evidence" value="ECO:0007669"/>
    <property type="project" value="UniProtKB-SubCell"/>
</dbReference>
<proteinExistence type="inferred from homology"/>
<evidence type="ECO:0000256" key="4">
    <source>
        <dbReference type="ARBA" id="ARBA00022989"/>
    </source>
</evidence>
<keyword evidence="4 6" id="KW-1133">Transmembrane helix</keyword>
<reference evidence="7" key="1">
    <citation type="thesis" date="2020" institute="ProQuest LLC" country="789 East Eisenhower Parkway, Ann Arbor, MI, USA">
        <title>Comparative Genomics and Chromosome Evolution.</title>
        <authorList>
            <person name="Mudd A.B."/>
        </authorList>
    </citation>
    <scope>NUCLEOTIDE SEQUENCE</scope>
    <source>
        <strain evidence="7">Female2</strain>
        <tissue evidence="7">Blood</tissue>
    </source>
</reference>
<dbReference type="PANTHER" id="PTHR31746">
    <property type="entry name" value="TRANSMEMBRANE PROTEIN 229 FAMILY MEMBER"/>
    <property type="match status" value="1"/>
</dbReference>
<evidence type="ECO:0008006" key="9">
    <source>
        <dbReference type="Google" id="ProtNLM"/>
    </source>
</evidence>
<evidence type="ECO:0000256" key="1">
    <source>
        <dbReference type="ARBA" id="ARBA00004141"/>
    </source>
</evidence>
<feature type="transmembrane region" description="Helical" evidence="6">
    <location>
        <begin position="43"/>
        <end position="61"/>
    </location>
</feature>
<evidence type="ECO:0000256" key="5">
    <source>
        <dbReference type="ARBA" id="ARBA00023136"/>
    </source>
</evidence>
<feature type="transmembrane region" description="Helical" evidence="6">
    <location>
        <begin position="115"/>
        <end position="140"/>
    </location>
</feature>
<evidence type="ECO:0000313" key="7">
    <source>
        <dbReference type="EMBL" id="KAG8443607.1"/>
    </source>
</evidence>
<keyword evidence="8" id="KW-1185">Reference proteome</keyword>
<dbReference type="Pfam" id="PF06541">
    <property type="entry name" value="ABC_trans_CmpB"/>
    <property type="match status" value="1"/>
</dbReference>
<evidence type="ECO:0000313" key="8">
    <source>
        <dbReference type="Proteomes" id="UP000812440"/>
    </source>
</evidence>
<evidence type="ECO:0000256" key="6">
    <source>
        <dbReference type="SAM" id="Phobius"/>
    </source>
</evidence>
<evidence type="ECO:0000256" key="2">
    <source>
        <dbReference type="ARBA" id="ARBA00006371"/>
    </source>
</evidence>
<feature type="transmembrane region" description="Helical" evidence="6">
    <location>
        <begin position="73"/>
        <end position="95"/>
    </location>
</feature>
<accession>A0A8T2JJA5</accession>
<keyword evidence="3 6" id="KW-0812">Transmembrane</keyword>
<comment type="caution">
    <text evidence="7">The sequence shown here is derived from an EMBL/GenBank/DDBJ whole genome shotgun (WGS) entry which is preliminary data.</text>
</comment>
<organism evidence="7 8">
    <name type="scientific">Hymenochirus boettgeri</name>
    <name type="common">Congo dwarf clawed frog</name>
    <dbReference type="NCBI Taxonomy" id="247094"/>
    <lineage>
        <taxon>Eukaryota</taxon>
        <taxon>Metazoa</taxon>
        <taxon>Chordata</taxon>
        <taxon>Craniata</taxon>
        <taxon>Vertebrata</taxon>
        <taxon>Euteleostomi</taxon>
        <taxon>Amphibia</taxon>
        <taxon>Batrachia</taxon>
        <taxon>Anura</taxon>
        <taxon>Pipoidea</taxon>
        <taxon>Pipidae</taxon>
        <taxon>Pipinae</taxon>
        <taxon>Hymenochirus</taxon>
    </lineage>
</organism>
<dbReference type="AlphaFoldDB" id="A0A8T2JJA5"/>
<comment type="similarity">
    <text evidence="2">Belongs to the TMEM229 family.</text>
</comment>
<gene>
    <name evidence="7" type="ORF">GDO86_008958</name>
</gene>
<name>A0A8T2JJA5_9PIPI</name>